<proteinExistence type="predicted"/>
<keyword evidence="1" id="KW-1133">Transmembrane helix</keyword>
<feature type="transmembrane region" description="Helical" evidence="1">
    <location>
        <begin position="61"/>
        <end position="79"/>
    </location>
</feature>
<keyword evidence="1" id="KW-0812">Transmembrane</keyword>
<keyword evidence="3" id="KW-1185">Reference proteome</keyword>
<feature type="transmembrane region" description="Helical" evidence="1">
    <location>
        <begin position="20"/>
        <end position="40"/>
    </location>
</feature>
<protein>
    <submittedName>
        <fullName evidence="2">Uncharacterized protein</fullName>
    </submittedName>
</protein>
<name>A0ABP8GME0_9BACT</name>
<evidence type="ECO:0000256" key="1">
    <source>
        <dbReference type="SAM" id="Phobius"/>
    </source>
</evidence>
<evidence type="ECO:0000313" key="2">
    <source>
        <dbReference type="EMBL" id="GAA4326708.1"/>
    </source>
</evidence>
<sequence length="152" mass="17246">MAARRFGYIRTEVDQAWAPVRYLLFYAAIVVILSLCSSLADLLLRGAAGTEPPPGGGLAEYLLYYVIIGYPLFLLSLPYNFAVNRWKPGPAVRYTLTVLLLLFAGYCIERRFHFGFYIGKERPLKNFCVLLLAGILVEALRDAVLRVRYPHR</sequence>
<organism evidence="2 3">
    <name type="scientific">Flaviaesturariibacter amylovorans</name>
    <dbReference type="NCBI Taxonomy" id="1084520"/>
    <lineage>
        <taxon>Bacteria</taxon>
        <taxon>Pseudomonadati</taxon>
        <taxon>Bacteroidota</taxon>
        <taxon>Chitinophagia</taxon>
        <taxon>Chitinophagales</taxon>
        <taxon>Chitinophagaceae</taxon>
        <taxon>Flaviaestuariibacter</taxon>
    </lineage>
</organism>
<reference evidence="3" key="1">
    <citation type="journal article" date="2019" name="Int. J. Syst. Evol. Microbiol.">
        <title>The Global Catalogue of Microorganisms (GCM) 10K type strain sequencing project: providing services to taxonomists for standard genome sequencing and annotation.</title>
        <authorList>
            <consortium name="The Broad Institute Genomics Platform"/>
            <consortium name="The Broad Institute Genome Sequencing Center for Infectious Disease"/>
            <person name="Wu L."/>
            <person name="Ma J."/>
        </authorList>
    </citation>
    <scope>NUCLEOTIDE SEQUENCE [LARGE SCALE GENOMIC DNA]</scope>
    <source>
        <strain evidence="3">JCM 17919</strain>
    </source>
</reference>
<accession>A0ABP8GME0</accession>
<keyword evidence="1" id="KW-0472">Membrane</keyword>
<dbReference type="RefSeq" id="WP_345254839.1">
    <property type="nucleotide sequence ID" value="NZ_BAABGY010000006.1"/>
</dbReference>
<comment type="caution">
    <text evidence="2">The sequence shown here is derived from an EMBL/GenBank/DDBJ whole genome shotgun (WGS) entry which is preliminary data.</text>
</comment>
<gene>
    <name evidence="2" type="ORF">GCM10023184_15500</name>
</gene>
<dbReference type="EMBL" id="BAABGY010000006">
    <property type="protein sequence ID" value="GAA4326708.1"/>
    <property type="molecule type" value="Genomic_DNA"/>
</dbReference>
<evidence type="ECO:0000313" key="3">
    <source>
        <dbReference type="Proteomes" id="UP001501725"/>
    </source>
</evidence>
<dbReference type="Proteomes" id="UP001501725">
    <property type="component" value="Unassembled WGS sequence"/>
</dbReference>
<feature type="transmembrane region" description="Helical" evidence="1">
    <location>
        <begin position="91"/>
        <end position="108"/>
    </location>
</feature>